<name>A0A0V8EJM8_LACLL</name>
<dbReference type="Pfam" id="PF04369">
    <property type="entry name" value="Lactococcin"/>
    <property type="match status" value="1"/>
</dbReference>
<dbReference type="InterPro" id="IPR010133">
    <property type="entry name" value="Bacteriocin_signal_seq"/>
</dbReference>
<proteinExistence type="predicted"/>
<dbReference type="InterPro" id="IPR007464">
    <property type="entry name" value="Bacteriocin_IId"/>
</dbReference>
<comment type="caution">
    <text evidence="1">The sequence shown here is derived from an EMBL/GenBank/DDBJ whole genome shotgun (WGS) entry which is preliminary data.</text>
</comment>
<dbReference type="AlphaFoldDB" id="A0A0V8EJM8"/>
<gene>
    <name evidence="1" type="ORF">LMG9449_1443</name>
</gene>
<dbReference type="GO" id="GO:0042742">
    <property type="term" value="P:defense response to bacterium"/>
    <property type="evidence" value="ECO:0007669"/>
    <property type="project" value="InterPro"/>
</dbReference>
<organism evidence="1 2">
    <name type="scientific">Lactococcus lactis subsp. lactis</name>
    <name type="common">Streptococcus lactis</name>
    <dbReference type="NCBI Taxonomy" id="1360"/>
    <lineage>
        <taxon>Bacteria</taxon>
        <taxon>Bacillati</taxon>
        <taxon>Bacillota</taxon>
        <taxon>Bacilli</taxon>
        <taxon>Lactobacillales</taxon>
        <taxon>Streptococcaceae</taxon>
        <taxon>Lactococcus</taxon>
    </lineage>
</organism>
<dbReference type="NCBIfam" id="TIGR01847">
    <property type="entry name" value="bacteriocin_sig"/>
    <property type="match status" value="1"/>
</dbReference>
<protein>
    <submittedName>
        <fullName evidence="1">Uncharacterized protein</fullName>
    </submittedName>
</protein>
<sequence length="49" mass="5657">MENQTNFEVVSDEELSKINGGVALELTREGYYNQYGGPLLYENRPLLEY</sequence>
<dbReference type="RefSeq" id="WP_017865277.1">
    <property type="nucleotide sequence ID" value="NZ_CP070265.2"/>
</dbReference>
<reference evidence="2" key="1">
    <citation type="submission" date="2015-10" db="EMBL/GenBank/DDBJ databases">
        <title>Draft Genome Sequences of 11 Lactococcus lactis subspecies cremoris strains.</title>
        <authorList>
            <person name="Wels M."/>
            <person name="Backus L."/>
            <person name="Boekhorst J."/>
            <person name="Dijkstra A."/>
            <person name="Beerthuizen M."/>
            <person name="Kelly W."/>
            <person name="Siezen R."/>
            <person name="Bachmann H."/>
            <person name="Van Hijum S."/>
        </authorList>
    </citation>
    <scope>NUCLEOTIDE SEQUENCE [LARGE SCALE GENOMIC DNA]</scope>
    <source>
        <strain evidence="2">LMG9449</strain>
    </source>
</reference>
<dbReference type="PATRIC" id="fig|1360.108.peg.2337"/>
<dbReference type="EMBL" id="LKLS01000119">
    <property type="protein sequence ID" value="KSU18010.1"/>
    <property type="molecule type" value="Genomic_DNA"/>
</dbReference>
<accession>A0A0V8EJM8</accession>
<dbReference type="Proteomes" id="UP000053612">
    <property type="component" value="Unassembled WGS sequence"/>
</dbReference>
<evidence type="ECO:0000313" key="1">
    <source>
        <dbReference type="EMBL" id="KSU18010.1"/>
    </source>
</evidence>
<dbReference type="GO" id="GO:0005576">
    <property type="term" value="C:extracellular region"/>
    <property type="evidence" value="ECO:0007669"/>
    <property type="project" value="InterPro"/>
</dbReference>
<evidence type="ECO:0000313" key="2">
    <source>
        <dbReference type="Proteomes" id="UP000053612"/>
    </source>
</evidence>